<evidence type="ECO:0000313" key="1">
    <source>
        <dbReference type="EMBL" id="UZZ64259.1"/>
    </source>
</evidence>
<evidence type="ECO:0000313" key="2">
    <source>
        <dbReference type="Proteomes" id="UP001236076"/>
    </source>
</evidence>
<reference evidence="1 2" key="1">
    <citation type="submission" date="2022-10" db="EMBL/GenBank/DDBJ databases">
        <authorList>
            <person name="Cortes-Martin A."/>
            <person name="Buttimer C.T.H."/>
            <person name="Hill C."/>
        </authorList>
    </citation>
    <scope>NUCLEOTIDE SEQUENCE [LARGE SCALE GENOMIC DNA]</scope>
</reference>
<gene>
    <name evidence="1" type="ORF">A54_19</name>
</gene>
<sequence>MDIKILSYTNLLSLQKYILKHYDYGYKLMGPVTAGINSNGNTIYLATMIKEQ</sequence>
<protein>
    <recommendedName>
        <fullName evidence="3">DUF1737 domain-containing protein</fullName>
    </recommendedName>
</protein>
<accession>A0AAE9TFN1</accession>
<name>A0AAE9TFN1_9CAUD</name>
<proteinExistence type="predicted"/>
<dbReference type="EMBL" id="OP744025">
    <property type="protein sequence ID" value="UZZ64259.1"/>
    <property type="molecule type" value="Genomic_DNA"/>
</dbReference>
<dbReference type="Proteomes" id="UP001236076">
    <property type="component" value="Segment"/>
</dbReference>
<keyword evidence="2" id="KW-1185">Reference proteome</keyword>
<evidence type="ECO:0008006" key="3">
    <source>
        <dbReference type="Google" id="ProtNLM"/>
    </source>
</evidence>
<organism evidence="1 2">
    <name type="scientific">Escherichia phage A5-4</name>
    <dbReference type="NCBI Taxonomy" id="2996162"/>
    <lineage>
        <taxon>Viruses</taxon>
        <taxon>Duplodnaviria</taxon>
        <taxon>Heunggongvirae</taxon>
        <taxon>Uroviricota</taxon>
        <taxon>Caudoviricetes</taxon>
        <taxon>Vequintavirinae</taxon>
    </lineage>
</organism>